<dbReference type="PATRIC" id="fig|1605367.3.peg.4005"/>
<evidence type="ECO:0000313" key="1">
    <source>
        <dbReference type="EMBL" id="KPM48092.1"/>
    </source>
</evidence>
<dbReference type="AlphaFoldDB" id="A0A0N8H9R3"/>
<dbReference type="Proteomes" id="UP000050454">
    <property type="component" value="Unassembled WGS sequence"/>
</dbReference>
<reference evidence="1 2" key="1">
    <citation type="submission" date="2015-07" db="EMBL/GenBank/DDBJ databases">
        <title>The draft genome sequence of Leadbetterella sp. JN14-9.</title>
        <authorList>
            <person name="Liu Y."/>
            <person name="Du J."/>
            <person name="Shao Z."/>
        </authorList>
    </citation>
    <scope>NUCLEOTIDE SEQUENCE [LARGE SCALE GENOMIC DNA]</scope>
    <source>
        <strain evidence="1 2">JN14-9</strain>
    </source>
</reference>
<evidence type="ECO:0000313" key="2">
    <source>
        <dbReference type="Proteomes" id="UP000050454"/>
    </source>
</evidence>
<sequence>MKNRILPFLILLIAGIIGFAVQAQQKKGAEKINLSGEWKAKESISMGGNIVCSYDQGDRMLSKTMTLTERANALMIEVPNPAAVAPLNTSREILTFDGRETEINHEHNRGRKFTAHLSADKKTITVKSIVHLTTATPGRMNEQQPMLVYVTEVWKLSNDGKTISIQTTAKSSLLGEERNWETVFNRVG</sequence>
<dbReference type="OrthoDB" id="799853at2"/>
<accession>A0A0N8H9R3</accession>
<dbReference type="STRING" id="1605367.AFM12_12965"/>
<dbReference type="RefSeq" id="WP_055148852.1">
    <property type="nucleotide sequence ID" value="NZ_JXSZ01000009.1"/>
</dbReference>
<protein>
    <submittedName>
        <fullName evidence="1">Uncharacterized protein</fullName>
    </submittedName>
</protein>
<dbReference type="EMBL" id="LGTQ01000009">
    <property type="protein sequence ID" value="KPM48092.1"/>
    <property type="molecule type" value="Genomic_DNA"/>
</dbReference>
<name>A0A0N8H9R3_9BACT</name>
<organism evidence="1 2">
    <name type="scientific">Jiulongibacter sediminis</name>
    <dbReference type="NCBI Taxonomy" id="1605367"/>
    <lineage>
        <taxon>Bacteria</taxon>
        <taxon>Pseudomonadati</taxon>
        <taxon>Bacteroidota</taxon>
        <taxon>Cytophagia</taxon>
        <taxon>Cytophagales</taxon>
        <taxon>Leadbetterellaceae</taxon>
        <taxon>Jiulongibacter</taxon>
    </lineage>
</organism>
<keyword evidence="2" id="KW-1185">Reference proteome</keyword>
<proteinExistence type="predicted"/>
<gene>
    <name evidence="1" type="ORF">AFM12_12965</name>
</gene>
<comment type="caution">
    <text evidence="1">The sequence shown here is derived from an EMBL/GenBank/DDBJ whole genome shotgun (WGS) entry which is preliminary data.</text>
</comment>